<protein>
    <submittedName>
        <fullName evidence="1">Uncharacterized protein</fullName>
    </submittedName>
</protein>
<accession>A0ABR3JTY0</accession>
<name>A0ABR3JTY0_9AGAR</name>
<sequence>MSWSLCVPSEMPERARKLAKYDIDLMPPMRLPDHVYGVYVTDECLVRFGDMLRKGLGHPIDPDPADDAYRSKIIATMKLPLIVQIAIRGLTLTQFKMALVRPFGPLGIRYLLVLSDSGSAKSRKLRNSTEVEEQLVRFLGLGDQKPKWYRTVRWYAVINVLNCPSR</sequence>
<dbReference type="EMBL" id="JASNQZ010000003">
    <property type="protein sequence ID" value="KAL0959247.1"/>
    <property type="molecule type" value="Genomic_DNA"/>
</dbReference>
<gene>
    <name evidence="1" type="ORF">HGRIS_014519</name>
</gene>
<proteinExistence type="predicted"/>
<comment type="caution">
    <text evidence="1">The sequence shown here is derived from an EMBL/GenBank/DDBJ whole genome shotgun (WGS) entry which is preliminary data.</text>
</comment>
<keyword evidence="2" id="KW-1185">Reference proteome</keyword>
<dbReference type="Proteomes" id="UP001556367">
    <property type="component" value="Unassembled WGS sequence"/>
</dbReference>
<evidence type="ECO:0000313" key="2">
    <source>
        <dbReference type="Proteomes" id="UP001556367"/>
    </source>
</evidence>
<organism evidence="1 2">
    <name type="scientific">Hohenbuehelia grisea</name>
    <dbReference type="NCBI Taxonomy" id="104357"/>
    <lineage>
        <taxon>Eukaryota</taxon>
        <taxon>Fungi</taxon>
        <taxon>Dikarya</taxon>
        <taxon>Basidiomycota</taxon>
        <taxon>Agaricomycotina</taxon>
        <taxon>Agaricomycetes</taxon>
        <taxon>Agaricomycetidae</taxon>
        <taxon>Agaricales</taxon>
        <taxon>Pleurotineae</taxon>
        <taxon>Pleurotaceae</taxon>
        <taxon>Hohenbuehelia</taxon>
    </lineage>
</organism>
<reference evidence="2" key="1">
    <citation type="submission" date="2024-06" db="EMBL/GenBank/DDBJ databases">
        <title>Multi-omics analyses provide insights into the biosynthesis of the anticancer antibiotic pleurotin in Hohenbuehelia grisea.</title>
        <authorList>
            <person name="Weaver J.A."/>
            <person name="Alberti F."/>
        </authorList>
    </citation>
    <scope>NUCLEOTIDE SEQUENCE [LARGE SCALE GENOMIC DNA]</scope>
    <source>
        <strain evidence="2">T-177</strain>
    </source>
</reference>
<evidence type="ECO:0000313" key="1">
    <source>
        <dbReference type="EMBL" id="KAL0959247.1"/>
    </source>
</evidence>